<name>C1E2K9_MICCC</name>
<evidence type="ECO:0000313" key="2">
    <source>
        <dbReference type="EMBL" id="ACO61931.1"/>
    </source>
</evidence>
<protein>
    <submittedName>
        <fullName evidence="2">Uncharacterized protein</fullName>
    </submittedName>
</protein>
<keyword evidence="3" id="KW-1185">Reference proteome</keyword>
<dbReference type="AlphaFoldDB" id="C1E2K9"/>
<sequence>MAMDVEYEEYASTTSSKHHGWKVETSRRHVERRELEDLEAKIAAAYARIDAGDTVADLTAPAAVKRIKDMDRLGIGHDVGMYLAYPERRGYDVEYADAEGTGNDASDDDKTVSLGDGVMVRRADPNMRGEDLIRRMPLVKVGGEASAKGKRGGGALPEPEEGSVPVGSNAVVLHRAGAGRGSEGENSRALAATGQVGPAVVRPKREVLYDVSHGVDMRRGATDEEKDAAVLDKDGKMPKTAYKDLSLVD</sequence>
<organism evidence="2 3">
    <name type="scientific">Micromonas commoda (strain RCC299 / NOUM17 / CCMP2709)</name>
    <name type="common">Picoplanktonic green alga</name>
    <dbReference type="NCBI Taxonomy" id="296587"/>
    <lineage>
        <taxon>Eukaryota</taxon>
        <taxon>Viridiplantae</taxon>
        <taxon>Chlorophyta</taxon>
        <taxon>Mamiellophyceae</taxon>
        <taxon>Mamiellales</taxon>
        <taxon>Mamiellaceae</taxon>
        <taxon>Micromonas</taxon>
    </lineage>
</organism>
<reference evidence="2 3" key="1">
    <citation type="journal article" date="2009" name="Science">
        <title>Green evolution and dynamic adaptations revealed by genomes of the marine picoeukaryotes Micromonas.</title>
        <authorList>
            <person name="Worden A.Z."/>
            <person name="Lee J.H."/>
            <person name="Mock T."/>
            <person name="Rouze P."/>
            <person name="Simmons M.P."/>
            <person name="Aerts A.L."/>
            <person name="Allen A.E."/>
            <person name="Cuvelier M.L."/>
            <person name="Derelle E."/>
            <person name="Everett M.V."/>
            <person name="Foulon E."/>
            <person name="Grimwood J."/>
            <person name="Gundlach H."/>
            <person name="Henrissat B."/>
            <person name="Napoli C."/>
            <person name="McDonald S.M."/>
            <person name="Parker M.S."/>
            <person name="Rombauts S."/>
            <person name="Salamov A."/>
            <person name="Von Dassow P."/>
            <person name="Badger J.H."/>
            <person name="Coutinho P.M."/>
            <person name="Demir E."/>
            <person name="Dubchak I."/>
            <person name="Gentemann C."/>
            <person name="Eikrem W."/>
            <person name="Gready J.E."/>
            <person name="John U."/>
            <person name="Lanier W."/>
            <person name="Lindquist E.A."/>
            <person name="Lucas S."/>
            <person name="Mayer K.F."/>
            <person name="Moreau H."/>
            <person name="Not F."/>
            <person name="Otillar R."/>
            <person name="Panaud O."/>
            <person name="Pangilinan J."/>
            <person name="Paulsen I."/>
            <person name="Piegu B."/>
            <person name="Poliakov A."/>
            <person name="Robbens S."/>
            <person name="Schmutz J."/>
            <person name="Toulza E."/>
            <person name="Wyss T."/>
            <person name="Zelensky A."/>
            <person name="Zhou K."/>
            <person name="Armbrust E.V."/>
            <person name="Bhattacharya D."/>
            <person name="Goodenough U.W."/>
            <person name="Van de Peer Y."/>
            <person name="Grigoriev I.V."/>
        </authorList>
    </citation>
    <scope>NUCLEOTIDE SEQUENCE [LARGE SCALE GENOMIC DNA]</scope>
    <source>
        <strain evidence="3">RCC299 / NOUM17</strain>
    </source>
</reference>
<dbReference type="GeneID" id="8242295"/>
<dbReference type="OrthoDB" id="10579887at2759"/>
<evidence type="ECO:0000256" key="1">
    <source>
        <dbReference type="SAM" id="MobiDB-lite"/>
    </source>
</evidence>
<accession>C1E2K9</accession>
<dbReference type="InParanoid" id="C1E2K9"/>
<dbReference type="Proteomes" id="UP000002009">
    <property type="component" value="Chromosome 3"/>
</dbReference>
<dbReference type="KEGG" id="mis:MICPUN_99669"/>
<evidence type="ECO:0000313" key="3">
    <source>
        <dbReference type="Proteomes" id="UP000002009"/>
    </source>
</evidence>
<dbReference type="OMA" id="MAMAMEY"/>
<dbReference type="RefSeq" id="XP_002500673.1">
    <property type="nucleotide sequence ID" value="XM_002500627.1"/>
</dbReference>
<gene>
    <name evidence="2" type="ORF">MICPUN_99669</name>
</gene>
<dbReference type="EMBL" id="CP001324">
    <property type="protein sequence ID" value="ACO61931.1"/>
    <property type="molecule type" value="Genomic_DNA"/>
</dbReference>
<proteinExistence type="predicted"/>
<feature type="region of interest" description="Disordered" evidence="1">
    <location>
        <begin position="143"/>
        <end position="165"/>
    </location>
</feature>